<dbReference type="EMBL" id="AQHY01000030">
    <property type="protein sequence ID" value="EOA53646.1"/>
    <property type="molecule type" value="Genomic_DNA"/>
</dbReference>
<dbReference type="HOGENOM" id="CLU_3058576_0_0_10"/>
<proteinExistence type="predicted"/>
<accession>U6RD29</accession>
<evidence type="ECO:0000313" key="2">
    <source>
        <dbReference type="Proteomes" id="UP000017831"/>
    </source>
</evidence>
<protein>
    <submittedName>
        <fullName evidence="1">Uncharacterized protein</fullName>
    </submittedName>
</protein>
<dbReference type="Proteomes" id="UP000017831">
    <property type="component" value="Unassembled WGS sequence"/>
</dbReference>
<gene>
    <name evidence="1" type="ORF">HMPREF1534_02767</name>
</gene>
<sequence>MIYSSFSLTRKQNKLLQLCYKNPTATTIIFDFVKLESSYSSFKGNLETSLNLH</sequence>
<comment type="caution">
    <text evidence="1">The sequence shown here is derived from an EMBL/GenBank/DDBJ whole genome shotgun (WGS) entry which is preliminary data.</text>
</comment>
<keyword evidence="2" id="KW-1185">Reference proteome</keyword>
<dbReference type="AlphaFoldDB" id="U6RD29"/>
<evidence type="ECO:0000313" key="1">
    <source>
        <dbReference type="EMBL" id="EOA53646.1"/>
    </source>
</evidence>
<reference evidence="1 2" key="1">
    <citation type="submission" date="2013-04" db="EMBL/GenBank/DDBJ databases">
        <title>The Genome Sequence of Bacteroides massiliensis DSM 17679.</title>
        <authorList>
            <consortium name="The Broad Institute Genomics Platform"/>
            <person name="Earl A."/>
            <person name="Ward D."/>
            <person name="Feldgarden M."/>
            <person name="Gevers D."/>
            <person name="Martens E."/>
            <person name="Fenner L."/>
            <person name="Roux V."/>
            <person name="Mallet M.N."/>
            <person name="Raoult D."/>
            <person name="Walker B."/>
            <person name="Young S."/>
            <person name="Zeng Q."/>
            <person name="Gargeya S."/>
            <person name="Fitzgerald M."/>
            <person name="Haas B."/>
            <person name="Abouelleil A."/>
            <person name="Allen A.W."/>
            <person name="Alvarado L."/>
            <person name="Arachchi H.M."/>
            <person name="Berlin A.M."/>
            <person name="Chapman S.B."/>
            <person name="Gainer-Dewar J."/>
            <person name="Goldberg J."/>
            <person name="Griggs A."/>
            <person name="Gujja S."/>
            <person name="Hansen M."/>
            <person name="Howarth C."/>
            <person name="Imamovic A."/>
            <person name="Ireland A."/>
            <person name="Larimer J."/>
            <person name="McCowan C."/>
            <person name="Murphy C."/>
            <person name="Pearson M."/>
            <person name="Poon T.W."/>
            <person name="Priest M."/>
            <person name="Roberts A."/>
            <person name="Saif S."/>
            <person name="Shea T."/>
            <person name="Sisk P."/>
            <person name="Sykes S."/>
            <person name="Wortman J."/>
            <person name="Nusbaum C."/>
            <person name="Birren B."/>
        </authorList>
    </citation>
    <scope>NUCLEOTIDE SEQUENCE [LARGE SCALE GENOMIC DNA]</scope>
    <source>
        <strain evidence="2">B84634 / Timone 84634 / DSM 17679 / JCM 13223</strain>
    </source>
</reference>
<organism evidence="1 2">
    <name type="scientific">Phocaeicola massiliensis B84634 = Timone 84634 = DSM 17679 = JCM 13223</name>
    <dbReference type="NCBI Taxonomy" id="1121098"/>
    <lineage>
        <taxon>Bacteria</taxon>
        <taxon>Pseudomonadati</taxon>
        <taxon>Bacteroidota</taxon>
        <taxon>Bacteroidia</taxon>
        <taxon>Bacteroidales</taxon>
        <taxon>Bacteroidaceae</taxon>
        <taxon>Phocaeicola</taxon>
    </lineage>
</organism>
<name>U6RD29_9BACT</name>